<dbReference type="InterPro" id="IPR000905">
    <property type="entry name" value="Gcp-like_dom"/>
</dbReference>
<evidence type="ECO:0000259" key="1">
    <source>
        <dbReference type="Pfam" id="PF00814"/>
    </source>
</evidence>
<reference evidence="3" key="1">
    <citation type="submission" date="2017-05" db="EMBL/GenBank/DDBJ databases">
        <title>Improved OligoMM genomes.</title>
        <authorList>
            <person name="Garzetti D."/>
        </authorList>
    </citation>
    <scope>NUCLEOTIDE SEQUENCE [LARGE SCALE GENOMIC DNA]</scope>
    <source>
        <strain evidence="3">YL45</strain>
    </source>
</reference>
<dbReference type="SUPFAM" id="SSF53067">
    <property type="entry name" value="Actin-like ATPase domain"/>
    <property type="match status" value="2"/>
</dbReference>
<dbReference type="GeneID" id="78361441"/>
<dbReference type="RefSeq" id="WP_066592802.1">
    <property type="nucleotide sequence ID" value="NZ_CAJTBZ010000034.1"/>
</dbReference>
<dbReference type="PANTHER" id="PTHR11735:SF11">
    <property type="entry name" value="TRNA THREONYLCARBAMOYLADENOSINE BIOSYNTHESIS PROTEIN TSAB"/>
    <property type="match status" value="1"/>
</dbReference>
<dbReference type="CDD" id="cd24032">
    <property type="entry name" value="ASKHA_NBD_TsaB"/>
    <property type="match status" value="1"/>
</dbReference>
<dbReference type="AlphaFoldDB" id="A0A227KEK3"/>
<sequence>MTDTAIKLLSIESAGTLCSIAVAGFGKNAFISSEPGQKHTSVILGMIRNALQEASGSLDSLDAIVFGAGPGAFTGLRVACGMAQGIGWALDKKLIAVNNLLALAYRQINALKEEDSILVSTDARMHECYTAVFTKRGERLVERIPAFLSAPEDLVRHAEESNCSALCGNAFAAYTVEVPPALQLLSVEDANAEMLLVPALIDYGEDRLITPEQAGPLYVRNHVAQTIEERKKLKEAKSS</sequence>
<dbReference type="EMBL" id="NHMP01000007">
    <property type="protein sequence ID" value="OXE45840.1"/>
    <property type="molecule type" value="Genomic_DNA"/>
</dbReference>
<dbReference type="Pfam" id="PF00814">
    <property type="entry name" value="TsaD"/>
    <property type="match status" value="1"/>
</dbReference>
<dbReference type="GO" id="GO:0016740">
    <property type="term" value="F:transferase activity"/>
    <property type="evidence" value="ECO:0007669"/>
    <property type="project" value="UniProtKB-KW"/>
</dbReference>
<gene>
    <name evidence="2" type="ORF">ADH67_10500</name>
</gene>
<dbReference type="GO" id="GO:0002949">
    <property type="term" value="P:tRNA threonylcarbamoyladenosine modification"/>
    <property type="evidence" value="ECO:0007669"/>
    <property type="project" value="InterPro"/>
</dbReference>
<evidence type="ECO:0000313" key="3">
    <source>
        <dbReference type="Proteomes" id="UP000214610"/>
    </source>
</evidence>
<dbReference type="Gene3D" id="3.30.420.40">
    <property type="match status" value="2"/>
</dbReference>
<dbReference type="GO" id="GO:0005829">
    <property type="term" value="C:cytosol"/>
    <property type="evidence" value="ECO:0007669"/>
    <property type="project" value="TreeGrafter"/>
</dbReference>
<dbReference type="Proteomes" id="UP000214610">
    <property type="component" value="Unassembled WGS sequence"/>
</dbReference>
<dbReference type="InterPro" id="IPR022496">
    <property type="entry name" value="T6A_TsaB"/>
</dbReference>
<keyword evidence="3" id="KW-1185">Reference proteome</keyword>
<dbReference type="PANTHER" id="PTHR11735">
    <property type="entry name" value="TRNA N6-ADENOSINE THREONYLCARBAMOYLTRANSFERASE"/>
    <property type="match status" value="1"/>
</dbReference>
<accession>A0A227KEK3</accession>
<dbReference type="NCBIfam" id="TIGR03725">
    <property type="entry name" value="T6A_YeaZ"/>
    <property type="match status" value="1"/>
</dbReference>
<protein>
    <submittedName>
        <fullName evidence="2">tRNA (Adenosine(37)-N6)-threonylcarbamoyltransferase complex dimerization subunit type 1 TsaB</fullName>
    </submittedName>
</protein>
<evidence type="ECO:0000313" key="2">
    <source>
        <dbReference type="EMBL" id="OXE45840.1"/>
    </source>
</evidence>
<organism evidence="2 3">
    <name type="scientific">Turicimonas muris</name>
    <dbReference type="NCBI Taxonomy" id="1796652"/>
    <lineage>
        <taxon>Bacteria</taxon>
        <taxon>Pseudomonadati</taxon>
        <taxon>Pseudomonadota</taxon>
        <taxon>Betaproteobacteria</taxon>
        <taxon>Burkholderiales</taxon>
        <taxon>Sutterellaceae</taxon>
        <taxon>Turicimonas</taxon>
    </lineage>
</organism>
<name>A0A227KEK3_9BURK</name>
<keyword evidence="2" id="KW-0808">Transferase</keyword>
<feature type="domain" description="Gcp-like" evidence="1">
    <location>
        <begin position="37"/>
        <end position="159"/>
    </location>
</feature>
<proteinExistence type="predicted"/>
<dbReference type="InterPro" id="IPR043129">
    <property type="entry name" value="ATPase_NBD"/>
</dbReference>
<comment type="caution">
    <text evidence="2">The sequence shown here is derived from an EMBL/GenBank/DDBJ whole genome shotgun (WGS) entry which is preliminary data.</text>
</comment>